<dbReference type="Proteomes" id="UP001165083">
    <property type="component" value="Unassembled WGS sequence"/>
</dbReference>
<dbReference type="Pfam" id="PF17919">
    <property type="entry name" value="RT_RNaseH_2"/>
    <property type="match status" value="1"/>
</dbReference>
<comment type="caution">
    <text evidence="2">The sequence shown here is derived from an EMBL/GenBank/DDBJ whole genome shotgun (WGS) entry which is preliminary data.</text>
</comment>
<accession>A0A9W6U7J0</accession>
<dbReference type="SUPFAM" id="SSF56672">
    <property type="entry name" value="DNA/RNA polymerases"/>
    <property type="match status" value="1"/>
</dbReference>
<dbReference type="InterPro" id="IPR051320">
    <property type="entry name" value="Viral_Replic_Matur_Polypro"/>
</dbReference>
<keyword evidence="3" id="KW-1185">Reference proteome</keyword>
<evidence type="ECO:0000313" key="3">
    <source>
        <dbReference type="Proteomes" id="UP001165083"/>
    </source>
</evidence>
<dbReference type="InterPro" id="IPR043502">
    <property type="entry name" value="DNA/RNA_pol_sf"/>
</dbReference>
<organism evidence="2 3">
    <name type="scientific">Phytophthora lilii</name>
    <dbReference type="NCBI Taxonomy" id="2077276"/>
    <lineage>
        <taxon>Eukaryota</taxon>
        <taxon>Sar</taxon>
        <taxon>Stramenopiles</taxon>
        <taxon>Oomycota</taxon>
        <taxon>Peronosporomycetes</taxon>
        <taxon>Peronosporales</taxon>
        <taxon>Peronosporaceae</taxon>
        <taxon>Phytophthora</taxon>
    </lineage>
</organism>
<dbReference type="PANTHER" id="PTHR33064">
    <property type="entry name" value="POL PROTEIN"/>
    <property type="match status" value="1"/>
</dbReference>
<dbReference type="EMBL" id="BSXW01000664">
    <property type="protein sequence ID" value="GMF27504.1"/>
    <property type="molecule type" value="Genomic_DNA"/>
</dbReference>
<gene>
    <name evidence="2" type="ORF">Plil01_001150700</name>
</gene>
<evidence type="ECO:0000313" key="2">
    <source>
        <dbReference type="EMBL" id="GMF27504.1"/>
    </source>
</evidence>
<dbReference type="InterPro" id="IPR041577">
    <property type="entry name" value="RT_RNaseH_2"/>
</dbReference>
<sequence length="135" mass="14925">MRSSLVDFPRISQPLQARLDNELAGTRRTKRVATNISIELTPLEVESFQAVKKLLEHAVTLAFPDPEGTICLFSDASNDGWSIIVTLVKEWSKSTAAGDQQHDLLYCMSGTFHGASQNWSIVEKEGYSKSVRAPS</sequence>
<dbReference type="OrthoDB" id="104731at2759"/>
<evidence type="ECO:0000259" key="1">
    <source>
        <dbReference type="Pfam" id="PF17919"/>
    </source>
</evidence>
<feature type="domain" description="Reverse transcriptase/retrotransposon-derived protein RNase H-like" evidence="1">
    <location>
        <begin position="42"/>
        <end position="126"/>
    </location>
</feature>
<name>A0A9W6U7J0_9STRA</name>
<protein>
    <submittedName>
        <fullName evidence="2">Unnamed protein product</fullName>
    </submittedName>
</protein>
<dbReference type="AlphaFoldDB" id="A0A9W6U7J0"/>
<proteinExistence type="predicted"/>
<reference evidence="2" key="1">
    <citation type="submission" date="2023-04" db="EMBL/GenBank/DDBJ databases">
        <title>Phytophthora lilii NBRC 32176.</title>
        <authorList>
            <person name="Ichikawa N."/>
            <person name="Sato H."/>
            <person name="Tonouchi N."/>
        </authorList>
    </citation>
    <scope>NUCLEOTIDE SEQUENCE</scope>
    <source>
        <strain evidence="2">NBRC 32176</strain>
    </source>
</reference>
<dbReference type="PANTHER" id="PTHR33064:SF37">
    <property type="entry name" value="RIBONUCLEASE H"/>
    <property type="match status" value="1"/>
</dbReference>